<name>A0A4V5NYA9_9SPHI</name>
<accession>A0A4V5NYA9</accession>
<dbReference type="Proteomes" id="UP000310477">
    <property type="component" value="Unassembled WGS sequence"/>
</dbReference>
<dbReference type="RefSeq" id="WP_136873203.1">
    <property type="nucleotide sequence ID" value="NZ_SWBO01000001.1"/>
</dbReference>
<gene>
    <name evidence="1" type="ORF">FA045_00150</name>
</gene>
<sequence>MDIFDEEILNFWKALEEFNVKYILVGGYAINLHGYQRFTGDLDIWLKDDLEKRKALRSAS</sequence>
<dbReference type="InterPro" id="IPR043519">
    <property type="entry name" value="NT_sf"/>
</dbReference>
<dbReference type="Gene3D" id="3.30.460.40">
    <property type="match status" value="1"/>
</dbReference>
<protein>
    <submittedName>
        <fullName evidence="1">Uncharacterized protein</fullName>
    </submittedName>
</protein>
<keyword evidence="2" id="KW-1185">Reference proteome</keyword>
<dbReference type="AlphaFoldDB" id="A0A4V5NYA9"/>
<dbReference type="SUPFAM" id="SSF81301">
    <property type="entry name" value="Nucleotidyltransferase"/>
    <property type="match status" value="1"/>
</dbReference>
<evidence type="ECO:0000313" key="2">
    <source>
        <dbReference type="Proteomes" id="UP000310477"/>
    </source>
</evidence>
<comment type="caution">
    <text evidence="1">The sequence shown here is derived from an EMBL/GenBank/DDBJ whole genome shotgun (WGS) entry which is preliminary data.</text>
</comment>
<organism evidence="1 2">
    <name type="scientific">Pedobacter cryotolerans</name>
    <dbReference type="NCBI Taxonomy" id="2571270"/>
    <lineage>
        <taxon>Bacteria</taxon>
        <taxon>Pseudomonadati</taxon>
        <taxon>Bacteroidota</taxon>
        <taxon>Sphingobacteriia</taxon>
        <taxon>Sphingobacteriales</taxon>
        <taxon>Sphingobacteriaceae</taxon>
        <taxon>Pedobacter</taxon>
    </lineage>
</organism>
<proteinExistence type="predicted"/>
<reference evidence="1 2" key="1">
    <citation type="submission" date="2019-04" db="EMBL/GenBank/DDBJ databases">
        <title>Pedobacter sp. AR-2-6 sp. nov., isolated from Arctic soil.</title>
        <authorList>
            <person name="Dahal R.H."/>
            <person name="Kim D.-U."/>
        </authorList>
    </citation>
    <scope>NUCLEOTIDE SEQUENCE [LARGE SCALE GENOMIC DNA]</scope>
    <source>
        <strain evidence="1 2">AR-2-6</strain>
    </source>
</reference>
<dbReference type="OrthoDB" id="121150at2"/>
<dbReference type="EMBL" id="SWBO01000001">
    <property type="protein sequence ID" value="TKC03014.1"/>
    <property type="molecule type" value="Genomic_DNA"/>
</dbReference>
<evidence type="ECO:0000313" key="1">
    <source>
        <dbReference type="EMBL" id="TKC03014.1"/>
    </source>
</evidence>